<dbReference type="SUPFAM" id="SSF53756">
    <property type="entry name" value="UDP-Glycosyltransferase/glycogen phosphorylase"/>
    <property type="match status" value="1"/>
</dbReference>
<sequence length="415" mass="46678">MKIAFMLGKFPALSETYILNQITGLVSRGHEVDIYADEPGETSKVHPDVESYNLLDKTRYAPLPAKKVFRTVKGAKILLAHGYKSPMTLLRSLNLFKYNYFKHRDQGYFLRLLYSAIPLLDRPAYDIIHCHFAPYGLRGVLLREIGAIQGKIITTFHGFDVNLYPRQTHPNIYQDLFQKGDLYTANTPYTASKAVSLGCPPDKILTLPMGINLSHYRFRPPTLEQGESVKIITVARLVEKKGIEYSIQAVAKVLEHHPHLEYQIVGDGPLREPLKHLIGELGIAEKVQLLGWKTQEELFHLYNSSHIFLLSSVTAADGDQEGQGLVLQEAQARGLPVLSTLHNGIPEGILEGKSGFLVPERDVDALAEKLSYLVENPEVWPQMGKAGRTYMEEGYDINKLNDRLVEIYQQLLGSS</sequence>
<feature type="domain" description="Glycosyl transferase family 1" evidence="4">
    <location>
        <begin position="219"/>
        <end position="388"/>
    </location>
</feature>
<dbReference type="InterPro" id="IPR028098">
    <property type="entry name" value="Glyco_trans_4-like_N"/>
</dbReference>
<dbReference type="Pfam" id="PF13439">
    <property type="entry name" value="Glyco_transf_4"/>
    <property type="match status" value="1"/>
</dbReference>
<protein>
    <submittedName>
        <fullName evidence="6">Glycosyltransferase</fullName>
    </submittedName>
</protein>
<dbReference type="STRING" id="56110.Oscil6304_2662"/>
<dbReference type="OrthoDB" id="73743at2"/>
<name>K9TJH1_9CYAN</name>
<accession>K9TJH1</accession>
<keyword evidence="7" id="KW-1185">Reference proteome</keyword>
<dbReference type="PATRIC" id="fig|56110.3.peg.3181"/>
<dbReference type="eggNOG" id="COG0438">
    <property type="taxonomic scope" value="Bacteria"/>
</dbReference>
<keyword evidence="2" id="KW-0328">Glycosyltransferase</keyword>
<keyword evidence="3 6" id="KW-0808">Transferase</keyword>
<comment type="similarity">
    <text evidence="1">Belongs to the glycosyltransferase group 1 family. Glycosyltransferase 4 subfamily.</text>
</comment>
<evidence type="ECO:0000259" key="5">
    <source>
        <dbReference type="Pfam" id="PF13439"/>
    </source>
</evidence>
<dbReference type="GO" id="GO:0016757">
    <property type="term" value="F:glycosyltransferase activity"/>
    <property type="evidence" value="ECO:0007669"/>
    <property type="project" value="UniProtKB-KW"/>
</dbReference>
<evidence type="ECO:0000256" key="3">
    <source>
        <dbReference type="ARBA" id="ARBA00022679"/>
    </source>
</evidence>
<dbReference type="PANTHER" id="PTHR12526:SF640">
    <property type="entry name" value="COLANIC ACID BIOSYNTHESIS GLYCOSYLTRANSFERASE WCAL-RELATED"/>
    <property type="match status" value="1"/>
</dbReference>
<dbReference type="KEGG" id="oac:Oscil6304_2662"/>
<dbReference type="RefSeq" id="WP_015148917.1">
    <property type="nucleotide sequence ID" value="NC_019693.1"/>
</dbReference>
<reference evidence="6 7" key="1">
    <citation type="submission" date="2012-06" db="EMBL/GenBank/DDBJ databases">
        <title>Finished chromosome of genome of Oscillatoria acuminata PCC 6304.</title>
        <authorList>
            <consortium name="US DOE Joint Genome Institute"/>
            <person name="Gugger M."/>
            <person name="Coursin T."/>
            <person name="Rippka R."/>
            <person name="Tandeau De Marsac N."/>
            <person name="Huntemann M."/>
            <person name="Wei C.-L."/>
            <person name="Han J."/>
            <person name="Detter J.C."/>
            <person name="Han C."/>
            <person name="Tapia R."/>
            <person name="Davenport K."/>
            <person name="Daligault H."/>
            <person name="Erkkila T."/>
            <person name="Gu W."/>
            <person name="Munk A.C.C."/>
            <person name="Teshima H."/>
            <person name="Xu Y."/>
            <person name="Chain P."/>
            <person name="Chen A."/>
            <person name="Krypides N."/>
            <person name="Mavromatis K."/>
            <person name="Markowitz V."/>
            <person name="Szeto E."/>
            <person name="Ivanova N."/>
            <person name="Mikhailova N."/>
            <person name="Ovchinnikova G."/>
            <person name="Pagani I."/>
            <person name="Pati A."/>
            <person name="Goodwin L."/>
            <person name="Peters L."/>
            <person name="Pitluck S."/>
            <person name="Woyke T."/>
            <person name="Kerfeld C."/>
        </authorList>
    </citation>
    <scope>NUCLEOTIDE SEQUENCE [LARGE SCALE GENOMIC DNA]</scope>
    <source>
        <strain evidence="6 7">PCC 6304</strain>
    </source>
</reference>
<dbReference type="PANTHER" id="PTHR12526">
    <property type="entry name" value="GLYCOSYLTRANSFERASE"/>
    <property type="match status" value="1"/>
</dbReference>
<dbReference type="EMBL" id="CP003607">
    <property type="protein sequence ID" value="AFY82276.1"/>
    <property type="molecule type" value="Genomic_DNA"/>
</dbReference>
<dbReference type="HOGENOM" id="CLU_009583_14_3_3"/>
<dbReference type="Proteomes" id="UP000010367">
    <property type="component" value="Chromosome"/>
</dbReference>
<proteinExistence type="inferred from homology"/>
<evidence type="ECO:0000256" key="1">
    <source>
        <dbReference type="ARBA" id="ARBA00009481"/>
    </source>
</evidence>
<dbReference type="InterPro" id="IPR001296">
    <property type="entry name" value="Glyco_trans_1"/>
</dbReference>
<dbReference type="Gene3D" id="3.40.50.2000">
    <property type="entry name" value="Glycogen Phosphorylase B"/>
    <property type="match status" value="2"/>
</dbReference>
<dbReference type="InParanoid" id="K9TJH1"/>
<gene>
    <name evidence="6" type="ORF">Oscil6304_2662</name>
</gene>
<evidence type="ECO:0000259" key="4">
    <source>
        <dbReference type="Pfam" id="PF00534"/>
    </source>
</evidence>
<feature type="domain" description="Glycosyltransferase subfamily 4-like N-terminal" evidence="5">
    <location>
        <begin position="96"/>
        <end position="214"/>
    </location>
</feature>
<evidence type="ECO:0000256" key="2">
    <source>
        <dbReference type="ARBA" id="ARBA00022676"/>
    </source>
</evidence>
<dbReference type="Pfam" id="PF00534">
    <property type="entry name" value="Glycos_transf_1"/>
    <property type="match status" value="1"/>
</dbReference>
<dbReference type="AlphaFoldDB" id="K9TJH1"/>
<evidence type="ECO:0000313" key="7">
    <source>
        <dbReference type="Proteomes" id="UP000010367"/>
    </source>
</evidence>
<evidence type="ECO:0000313" key="6">
    <source>
        <dbReference type="EMBL" id="AFY82276.1"/>
    </source>
</evidence>
<organism evidence="6 7">
    <name type="scientific">Oscillatoria acuminata PCC 6304</name>
    <dbReference type="NCBI Taxonomy" id="56110"/>
    <lineage>
        <taxon>Bacteria</taxon>
        <taxon>Bacillati</taxon>
        <taxon>Cyanobacteriota</taxon>
        <taxon>Cyanophyceae</taxon>
        <taxon>Oscillatoriophycideae</taxon>
        <taxon>Oscillatoriales</taxon>
        <taxon>Oscillatoriaceae</taxon>
        <taxon>Oscillatoria</taxon>
    </lineage>
</organism>